<evidence type="ECO:0000259" key="2">
    <source>
        <dbReference type="Pfam" id="PF18823"/>
    </source>
</evidence>
<feature type="compositionally biased region" description="Low complexity" evidence="1">
    <location>
        <begin position="1073"/>
        <end position="1093"/>
    </location>
</feature>
<evidence type="ECO:0000259" key="3">
    <source>
        <dbReference type="Pfam" id="PF21818"/>
    </source>
</evidence>
<feature type="region of interest" description="Disordered" evidence="1">
    <location>
        <begin position="1"/>
        <end position="97"/>
    </location>
</feature>
<dbReference type="InterPro" id="IPR049251">
    <property type="entry name" value="DUF6884"/>
</dbReference>
<evidence type="ECO:0000313" key="4">
    <source>
        <dbReference type="EMBL" id="CAB4159068.1"/>
    </source>
</evidence>
<proteinExistence type="predicted"/>
<feature type="domain" description="Inorganic pyrophosphatase" evidence="2">
    <location>
        <begin position="629"/>
        <end position="763"/>
    </location>
</feature>
<feature type="compositionally biased region" description="Basic and acidic residues" evidence="1">
    <location>
        <begin position="83"/>
        <end position="97"/>
    </location>
</feature>
<dbReference type="PANTHER" id="PTHR34491">
    <property type="entry name" value="A-TYPE INCLUSION PROTEIN, PUTATIVE-RELATED"/>
    <property type="match status" value="1"/>
</dbReference>
<feature type="compositionally biased region" description="Basic and acidic residues" evidence="1">
    <location>
        <begin position="621"/>
        <end position="634"/>
    </location>
</feature>
<name>A0A6J5NPY6_9CAUD</name>
<dbReference type="InterPro" id="IPR041595">
    <property type="entry name" value="Inorganic_Pase"/>
</dbReference>
<dbReference type="SUPFAM" id="SSF53335">
    <property type="entry name" value="S-adenosyl-L-methionine-dependent methyltransferases"/>
    <property type="match status" value="1"/>
</dbReference>
<dbReference type="EMBL" id="LR796673">
    <property type="protein sequence ID" value="CAB4159068.1"/>
    <property type="molecule type" value="Genomic_DNA"/>
</dbReference>
<protein>
    <submittedName>
        <fullName evidence="4">Uncharacterized protein</fullName>
    </submittedName>
</protein>
<feature type="domain" description="DUF6884" evidence="3">
    <location>
        <begin position="1545"/>
        <end position="1656"/>
    </location>
</feature>
<feature type="region of interest" description="Disordered" evidence="1">
    <location>
        <begin position="1068"/>
        <end position="1125"/>
    </location>
</feature>
<dbReference type="PANTHER" id="PTHR34491:SF74">
    <property type="entry name" value="DUF4456 DOMAIN-CONTAINING PROTEIN"/>
    <property type="match status" value="1"/>
</dbReference>
<gene>
    <name evidence="4" type="ORF">UFOVP703_55</name>
</gene>
<feature type="region of interest" description="Disordered" evidence="1">
    <location>
        <begin position="931"/>
        <end position="956"/>
    </location>
</feature>
<dbReference type="Pfam" id="PF21818">
    <property type="entry name" value="DUF6884"/>
    <property type="match status" value="1"/>
</dbReference>
<reference evidence="4" key="1">
    <citation type="submission" date="2020-04" db="EMBL/GenBank/DDBJ databases">
        <authorList>
            <person name="Chiriac C."/>
            <person name="Salcher M."/>
            <person name="Ghai R."/>
            <person name="Kavagutti S V."/>
        </authorList>
    </citation>
    <scope>NUCLEOTIDE SEQUENCE</scope>
</reference>
<sequence>MSRELDEVLNAPIPVKPKGDATARKEPPPDMEDIETFMGGKGPYAEKPKEPGLLDALGDGARKLVSSEPPAEPRAPGSRRGGTRTESKPYVAGDKRIVNDELTRMGLDKPSLDPGDALDRRGSPVSEEQFNALKASMAAMPREQRGAVLGRKNLPKWMLPALVEANRQLIEEDNRFAQTGQMAAIPTFEARRGKLAEGGMEAQAAGEQARSDIQLGQGTKVPGKATAEQPLLDTATEQLAKAEGREWSKLGMAQRGIYDAGKGLVQAGAGLNAYVLRLAGDEQGAKRFERVASIQQAQREAADEVDMMRRNAVDLGVIAATPAAYFDRMGVQAVSSLTQMLPALASGGIAALGAGNAQKGAQIAMALMSSQVFGQEYVNPEAMEKLSPGERAARASGMAVMEFIGERYGAIPAAMNALMGRAKKVPLEELPRWAEKAIGGLQKRGLLTSPAAASVVRMQAGEQIGEQVTYAGQYLLDGSALGLDKPISVSEYLSGAMDTAVVTLIATGLLQAGGAGALSLARPRGGRPPEEPKPTADFSGGQQGAAVPQMPGAPGGLPAGIPGAPPPDAIAPDGTPMWREPKGGALRSVPPQQDAPFDAGQLLGTPLDAAAHDAATSPTNDRVEPTDPQKEAGNYKKGHVKLGGLDISIENPQGSVRRGVDPDGKAWENQLQSHYGYIRRTEGADDEQIDTFIKPGTPEDYAGPVFVIDQRDPATGKFDKHKVMLGFDTPEEAEAAYRANYTPDWQGLGQLSGMDMPAFKDWVRGGNHKAPFSAGFQEAPSAVQPAAAAAPAEDSLSDDPDFETTWPRPRFEEMAEAGRPSMFNGLEDDPKLLADAVRGVHQETGFGIQARAAEARALLDGLANGTDPATGKPAKPERLKAMRNELAEALDGIDGDLGAYADEFGDKASDKFESMVVPEFMDLRREAAKLDAPPAPAPAPKPAPPGPTFTESEEPWDGGQALANIAGVMPGADPDLVKALKAAGLVDAKGQGTDKGFALMRAVREIPDGPNRLERQQALIDAALGKRKVRTEQRPAAPAPAPSNEAEADFDDAMGDLGAIFGKNPAAGGGNAAAGDVSAAPAAAPTSSAPDPNVTKAGGKPNEHGHISDDTPGVEVFRSPERKDGAHTSFRVVEMADGSWLVGVEHNATSGGGSGGVSGLNVVDPPERRFASRDDTIAAAIRRLRKTWQGLADPEAPGSTKKLRSQAQAMLAWLDGIESGGDKPAAEKKVRKTTARGPATVNGSRMLARINSYGGISLELLSELSVRQPTGKDDKRGRPVMRWFNPVGGDGALFREGGHNIDELARILEDDGYLEPGSIERDYKDAGERARDLIKGDLETPANAQKAQSLDQIEAEQQAEQQAELDAWNAMTPEERADYMRARYGEPEPEPEFPDLSDEAAAEAQAEREAIIAESELSVADADSLLDADLGFDLEWARMIGAGLEDGMRALGFNEQEIADAIRQADEDAAFYEAAEQSRESTESESAGEAVADGAPAAGAVPAPGADAARAARQEAARALEALADKVVNGRERAPGVERADCALFMPCGGMKLDRPAQARDFYTGPLWTTYRKALGGQEPPQLLILSAKHGFVSPFSTLAPYDQLMTEERADELIADIAEFGPPAGMLGLQPRDIQILGGEQYRRVMRAAVAKAKQEGDLPEDASVREFVGGTGEMNRAVKQYVEGLPPGGDMPVAPAEPIAPRPPGGGLSVEEIRARIERLEFRARHEAEQQLKPQVPKSFVGADHWARHSKKAKELLDALTAERLALRKGQLAKLERQLKAALAADPIEAQRQREEARIDAADELIAGLNADQVVALAKAFDMKVGKRRVEELRTLLLMRKADEVLAEAGRLFRGMGSIDMDDESAEWERRFEQLFVEPAKTERAAETAGPQISQADADAKLKEWQAAAQNPKDRGKNSGITVLSLFDHTGVWSAPWVEAGYNVIQVDIKNGDDINDISIESLGDAGIDDVDVVLAAVPCTDFAASGARWWADKDKDGRLEASLDLLNQTKAILEYFRPRVWAIENPVGRIQSVGGLPSPRLIFDPHHYGDPYTKKTLLFGNFNPSLPSANVEPTEGSKIVKLSSSAKAEREATPEGFAYAFFMANGEDFGPVGAPAVEQPAESLLGSYDEAELRARAEAEAARLEAEREEQRKLAAQAGARTRAANAEELRRRQEQIRRERADAAVDDFQLGQEPPSAVVTPSQASGQRDVFGDEPPVSQVRSDRPETAISLRKRVSILESLRDCLRR</sequence>
<feature type="region of interest" description="Disordered" evidence="1">
    <location>
        <begin position="779"/>
        <end position="800"/>
    </location>
</feature>
<feature type="compositionally biased region" description="Basic and acidic residues" evidence="1">
    <location>
        <begin position="2169"/>
        <end position="2187"/>
    </location>
</feature>
<feature type="compositionally biased region" description="Basic and acidic residues" evidence="1">
    <location>
        <begin position="17"/>
        <end position="28"/>
    </location>
</feature>
<feature type="region of interest" description="Disordered" evidence="1">
    <location>
        <begin position="519"/>
        <end position="599"/>
    </location>
</feature>
<feature type="compositionally biased region" description="Low complexity" evidence="1">
    <location>
        <begin position="779"/>
        <end position="794"/>
    </location>
</feature>
<dbReference type="Gene3D" id="3.40.50.150">
    <property type="entry name" value="Vaccinia Virus protein VP39"/>
    <property type="match status" value="1"/>
</dbReference>
<feature type="region of interest" description="Disordered" evidence="1">
    <location>
        <begin position="612"/>
        <end position="636"/>
    </location>
</feature>
<evidence type="ECO:0000256" key="1">
    <source>
        <dbReference type="SAM" id="MobiDB-lite"/>
    </source>
</evidence>
<feature type="region of interest" description="Disordered" evidence="1">
    <location>
        <begin position="2160"/>
        <end position="2229"/>
    </location>
</feature>
<feature type="region of interest" description="Disordered" evidence="1">
    <location>
        <begin position="1024"/>
        <end position="1049"/>
    </location>
</feature>
<organism evidence="4">
    <name type="scientific">uncultured Caudovirales phage</name>
    <dbReference type="NCBI Taxonomy" id="2100421"/>
    <lineage>
        <taxon>Viruses</taxon>
        <taxon>Duplodnaviria</taxon>
        <taxon>Heunggongvirae</taxon>
        <taxon>Uroviricota</taxon>
        <taxon>Caudoviricetes</taxon>
        <taxon>Peduoviridae</taxon>
        <taxon>Maltschvirus</taxon>
        <taxon>Maltschvirus maltsch</taxon>
    </lineage>
</organism>
<dbReference type="InterPro" id="IPR029063">
    <property type="entry name" value="SAM-dependent_MTases_sf"/>
</dbReference>
<accession>A0A6J5NPY6</accession>
<feature type="compositionally biased region" description="Pro residues" evidence="1">
    <location>
        <begin position="933"/>
        <end position="947"/>
    </location>
</feature>
<dbReference type="Pfam" id="PF18823">
    <property type="entry name" value="InPase"/>
    <property type="match status" value="1"/>
</dbReference>